<proteinExistence type="predicted"/>
<dbReference type="Proteomes" id="UP000324632">
    <property type="component" value="Chromosome 21"/>
</dbReference>
<name>A0A5A9NBF8_9TELE</name>
<keyword evidence="2" id="KW-1185">Reference proteome</keyword>
<evidence type="ECO:0000313" key="1">
    <source>
        <dbReference type="EMBL" id="KAA0706396.1"/>
    </source>
</evidence>
<organism evidence="1 2">
    <name type="scientific">Triplophysa tibetana</name>
    <dbReference type="NCBI Taxonomy" id="1572043"/>
    <lineage>
        <taxon>Eukaryota</taxon>
        <taxon>Metazoa</taxon>
        <taxon>Chordata</taxon>
        <taxon>Craniata</taxon>
        <taxon>Vertebrata</taxon>
        <taxon>Euteleostomi</taxon>
        <taxon>Actinopterygii</taxon>
        <taxon>Neopterygii</taxon>
        <taxon>Teleostei</taxon>
        <taxon>Ostariophysi</taxon>
        <taxon>Cypriniformes</taxon>
        <taxon>Nemacheilidae</taxon>
        <taxon>Triplophysa</taxon>
    </lineage>
</organism>
<reference evidence="1 2" key="1">
    <citation type="journal article" date="2019" name="Mol. Ecol. Resour.">
        <title>Chromosome-level genome assembly of Triplophysa tibetana, a fish adapted to the harsh high-altitude environment of the Tibetan Plateau.</title>
        <authorList>
            <person name="Yang X."/>
            <person name="Liu H."/>
            <person name="Ma Z."/>
            <person name="Zou Y."/>
            <person name="Zou M."/>
            <person name="Mao Y."/>
            <person name="Li X."/>
            <person name="Wang H."/>
            <person name="Chen T."/>
            <person name="Wang W."/>
            <person name="Yang R."/>
        </authorList>
    </citation>
    <scope>NUCLEOTIDE SEQUENCE [LARGE SCALE GENOMIC DNA]</scope>
    <source>
        <strain evidence="1">TTIB1903HZAU</strain>
        <tissue evidence="1">Muscle</tissue>
    </source>
</reference>
<comment type="caution">
    <text evidence="1">The sequence shown here is derived from an EMBL/GenBank/DDBJ whole genome shotgun (WGS) entry which is preliminary data.</text>
</comment>
<evidence type="ECO:0000313" key="2">
    <source>
        <dbReference type="Proteomes" id="UP000324632"/>
    </source>
</evidence>
<protein>
    <submittedName>
        <fullName evidence="1">Uncharacterized protein</fullName>
    </submittedName>
</protein>
<sequence>MDSFVINTLTEWQIAQDLLVLHGDAASRLFETWLPIHAEKILCLARQEGKLTLPLDGLTPDGVGDLALRQLPAWLPPTTYKVGRGRGVKGVRHTIQECSLAFIDHKPPGINMVEYYLHEAKACKPYPHILTLGNDQSAFQVFVIIAGQALEQRNRCVHPLPVPCPLLTPGCPKRNRCVNLLPVPAPLLTPGRPKRNCCVNPYQCLLHYLPLAVRRGTAV</sequence>
<dbReference type="EMBL" id="SOYY01000021">
    <property type="protein sequence ID" value="KAA0706396.1"/>
    <property type="molecule type" value="Genomic_DNA"/>
</dbReference>
<gene>
    <name evidence="1" type="ORF">E1301_Tti021726</name>
</gene>
<accession>A0A5A9NBF8</accession>
<dbReference type="AlphaFoldDB" id="A0A5A9NBF8"/>